<comment type="cofactor">
    <cofactor evidence="1">
        <name>pyridoxal 5'-phosphate</name>
        <dbReference type="ChEBI" id="CHEBI:597326"/>
    </cofactor>
</comment>
<dbReference type="PANTHER" id="PTHR42655">
    <property type="entry name" value="GLYCOGEN PHOSPHORYLASE"/>
    <property type="match status" value="1"/>
</dbReference>
<dbReference type="EMBL" id="LAZR01031484">
    <property type="protein sequence ID" value="KKL53619.1"/>
    <property type="molecule type" value="Genomic_DNA"/>
</dbReference>
<dbReference type="GO" id="GO:0030170">
    <property type="term" value="F:pyridoxal phosphate binding"/>
    <property type="evidence" value="ECO:0007669"/>
    <property type="project" value="InterPro"/>
</dbReference>
<dbReference type="InterPro" id="IPR035090">
    <property type="entry name" value="Pyridoxal_P_attach_site"/>
</dbReference>
<keyword evidence="4" id="KW-0328">Glycosyltransferase</keyword>
<evidence type="ECO:0000256" key="6">
    <source>
        <dbReference type="ARBA" id="ARBA00022898"/>
    </source>
</evidence>
<dbReference type="GO" id="GO:0005975">
    <property type="term" value="P:carbohydrate metabolic process"/>
    <property type="evidence" value="ECO:0007669"/>
    <property type="project" value="InterPro"/>
</dbReference>
<proteinExistence type="inferred from homology"/>
<comment type="similarity">
    <text evidence="2">Belongs to the glycogen phosphorylase family.</text>
</comment>
<protein>
    <recommendedName>
        <fullName evidence="3">glycogen phosphorylase</fullName>
        <ecNumber evidence="3">2.4.1.1</ecNumber>
    </recommendedName>
</protein>
<dbReference type="InterPro" id="IPR000811">
    <property type="entry name" value="Glyco_trans_35"/>
</dbReference>
<keyword evidence="7" id="KW-0119">Carbohydrate metabolism</keyword>
<dbReference type="InterPro" id="IPR011834">
    <property type="entry name" value="Agluc_phsphrylas"/>
</dbReference>
<evidence type="ECO:0000256" key="2">
    <source>
        <dbReference type="ARBA" id="ARBA00006047"/>
    </source>
</evidence>
<dbReference type="AlphaFoldDB" id="A0A0F9CWD5"/>
<accession>A0A0F9CWD5</accession>
<gene>
    <name evidence="8" type="ORF">LCGC14_2273630</name>
</gene>
<evidence type="ECO:0000313" key="8">
    <source>
        <dbReference type="EMBL" id="KKL53619.1"/>
    </source>
</evidence>
<keyword evidence="5" id="KW-0808">Transferase</keyword>
<sequence length="573" mass="66204">MEIDEELKNNTTVAYISMEIGVDSNIPTYSGGLGVLSGDTIRSSADLELPMVGICLCYSTGYFYQFFNEFGEQKEREIDWNFFYEFEKISKPIIMPIENKEVKVSAWKYNVIGQSGHILPIYLLTTDVEGNEPWMKNMTGSLYDSTSRWNRIVQEMILGIGGVKLLKALGYNNIQTYHLNEGHGSFAMVELYDMMDGNIEKVKEKVAFTTHTPVPAGHDRFKQDLINKVFEDRMPTEVRKLADDKGEFNMTFLGMALSRYRNGVAKKHGDISRKMFPQYEIDHITNGVHLPFWVSKPFRKMFSRKWPSWRTNPSLLQNAIEIDDLDLYDAHIENKFNLISYQKGHSWNLLDEELITIGFARRFATYKRATLLFHDIDRLGKIAQGRLQFIFAGKAHPKDIMGKDLIKKIHESGEYLYDNYRVKVVMMENYNMDLSHMLVSGVDVWLNTPNRYREASGTSGMKAALNGILNVSVQDGWWLEGFKMNKLAGWAIGPDDSNPDDPGVSNNWDIDSNALYEILENEILPTYMSHDEWIFRQKNAISLAAYFNTHRMCMEYAEKAYNLKKQMPWKFIK</sequence>
<name>A0A0F9CWD5_9ZZZZ</name>
<evidence type="ECO:0000256" key="1">
    <source>
        <dbReference type="ARBA" id="ARBA00001933"/>
    </source>
</evidence>
<dbReference type="GO" id="GO:0008184">
    <property type="term" value="F:glycogen phosphorylase activity"/>
    <property type="evidence" value="ECO:0007669"/>
    <property type="project" value="InterPro"/>
</dbReference>
<dbReference type="Pfam" id="PF00343">
    <property type="entry name" value="Phosphorylase"/>
    <property type="match status" value="1"/>
</dbReference>
<evidence type="ECO:0000256" key="3">
    <source>
        <dbReference type="ARBA" id="ARBA00012591"/>
    </source>
</evidence>
<organism evidence="8">
    <name type="scientific">marine sediment metagenome</name>
    <dbReference type="NCBI Taxonomy" id="412755"/>
    <lineage>
        <taxon>unclassified sequences</taxon>
        <taxon>metagenomes</taxon>
        <taxon>ecological metagenomes</taxon>
    </lineage>
</organism>
<evidence type="ECO:0000256" key="7">
    <source>
        <dbReference type="ARBA" id="ARBA00023277"/>
    </source>
</evidence>
<keyword evidence="6" id="KW-0663">Pyridoxal phosphate</keyword>
<evidence type="ECO:0000256" key="5">
    <source>
        <dbReference type="ARBA" id="ARBA00022679"/>
    </source>
</evidence>
<dbReference type="PROSITE" id="PS00102">
    <property type="entry name" value="PHOSPHORYLASE"/>
    <property type="match status" value="1"/>
</dbReference>
<dbReference type="EC" id="2.4.1.1" evidence="3"/>
<dbReference type="SUPFAM" id="SSF53756">
    <property type="entry name" value="UDP-Glycosyltransferase/glycogen phosphorylase"/>
    <property type="match status" value="1"/>
</dbReference>
<dbReference type="NCBIfam" id="TIGR02094">
    <property type="entry name" value="more_P_ylases"/>
    <property type="match status" value="1"/>
</dbReference>
<evidence type="ECO:0000256" key="4">
    <source>
        <dbReference type="ARBA" id="ARBA00022676"/>
    </source>
</evidence>
<reference evidence="8" key="1">
    <citation type="journal article" date="2015" name="Nature">
        <title>Complex archaea that bridge the gap between prokaryotes and eukaryotes.</title>
        <authorList>
            <person name="Spang A."/>
            <person name="Saw J.H."/>
            <person name="Jorgensen S.L."/>
            <person name="Zaremba-Niedzwiedzka K."/>
            <person name="Martijn J."/>
            <person name="Lind A.E."/>
            <person name="van Eijk R."/>
            <person name="Schleper C."/>
            <person name="Guy L."/>
            <person name="Ettema T.J."/>
        </authorList>
    </citation>
    <scope>NUCLEOTIDE SEQUENCE</scope>
</reference>
<dbReference type="InterPro" id="IPR052182">
    <property type="entry name" value="Glycogen/Maltodextrin_Phosph"/>
</dbReference>
<dbReference type="Gene3D" id="3.40.50.2000">
    <property type="entry name" value="Glycogen Phosphorylase B"/>
    <property type="match status" value="3"/>
</dbReference>
<dbReference type="PANTHER" id="PTHR42655:SF1">
    <property type="entry name" value="GLYCOGEN PHOSPHORYLASE"/>
    <property type="match status" value="1"/>
</dbReference>
<comment type="caution">
    <text evidence="8">The sequence shown here is derived from an EMBL/GenBank/DDBJ whole genome shotgun (WGS) entry which is preliminary data.</text>
</comment>